<keyword evidence="2" id="KW-1185">Reference proteome</keyword>
<sequence>MRCAITRRFDQPGEVLQRHVVNVTMKDGAEFRLDAAVYFRFENGLITRIEEYACAPSAA</sequence>
<evidence type="ECO:0008006" key="3">
    <source>
        <dbReference type="Google" id="ProtNLM"/>
    </source>
</evidence>
<dbReference type="AlphaFoldDB" id="A0A1G7NSX5"/>
<accession>A0A1G7NSX5</accession>
<reference evidence="2" key="1">
    <citation type="submission" date="2016-10" db="EMBL/GenBank/DDBJ databases">
        <authorList>
            <person name="Varghese N."/>
            <person name="Submissions S."/>
        </authorList>
    </citation>
    <scope>NUCLEOTIDE SEQUENCE [LARGE SCALE GENOMIC DNA]</scope>
    <source>
        <strain evidence="2">CGMCC 4.3506</strain>
    </source>
</reference>
<gene>
    <name evidence="1" type="ORF">SAMN05216553_103199</name>
</gene>
<dbReference type="STRING" id="200378.SAMN05216553_103199"/>
<proteinExistence type="predicted"/>
<dbReference type="OrthoDB" id="5493262at2"/>
<organism evidence="1 2">
    <name type="scientific">Lentzea fradiae</name>
    <dbReference type="NCBI Taxonomy" id="200378"/>
    <lineage>
        <taxon>Bacteria</taxon>
        <taxon>Bacillati</taxon>
        <taxon>Actinomycetota</taxon>
        <taxon>Actinomycetes</taxon>
        <taxon>Pseudonocardiales</taxon>
        <taxon>Pseudonocardiaceae</taxon>
        <taxon>Lentzea</taxon>
    </lineage>
</organism>
<dbReference type="RefSeq" id="WP_090047222.1">
    <property type="nucleotide sequence ID" value="NZ_FNCC01000003.1"/>
</dbReference>
<dbReference type="InterPro" id="IPR032710">
    <property type="entry name" value="NTF2-like_dom_sf"/>
</dbReference>
<evidence type="ECO:0000313" key="1">
    <source>
        <dbReference type="EMBL" id="SDF77134.1"/>
    </source>
</evidence>
<dbReference type="EMBL" id="FNCC01000003">
    <property type="protein sequence ID" value="SDF77134.1"/>
    <property type="molecule type" value="Genomic_DNA"/>
</dbReference>
<protein>
    <recommendedName>
        <fullName evidence="3">SnoaL-like domain-containing protein</fullName>
    </recommendedName>
</protein>
<evidence type="ECO:0000313" key="2">
    <source>
        <dbReference type="Proteomes" id="UP000199623"/>
    </source>
</evidence>
<name>A0A1G7NSX5_9PSEU</name>
<dbReference type="Gene3D" id="3.10.450.50">
    <property type="match status" value="1"/>
</dbReference>
<dbReference type="Proteomes" id="UP000199623">
    <property type="component" value="Unassembled WGS sequence"/>
</dbReference>
<dbReference type="SUPFAM" id="SSF54427">
    <property type="entry name" value="NTF2-like"/>
    <property type="match status" value="1"/>
</dbReference>